<evidence type="ECO:0000256" key="1">
    <source>
        <dbReference type="ARBA" id="ARBA00011083"/>
    </source>
</evidence>
<dbReference type="Gene3D" id="3.40.50.880">
    <property type="match status" value="1"/>
</dbReference>
<organism evidence="6 7">
    <name type="scientific">Colwellia psychrerythraea</name>
    <name type="common">Vibrio psychroerythus</name>
    <dbReference type="NCBI Taxonomy" id="28229"/>
    <lineage>
        <taxon>Bacteria</taxon>
        <taxon>Pseudomonadati</taxon>
        <taxon>Pseudomonadota</taxon>
        <taxon>Gammaproteobacteria</taxon>
        <taxon>Alteromonadales</taxon>
        <taxon>Colwelliaceae</taxon>
        <taxon>Colwellia</taxon>
    </lineage>
</organism>
<evidence type="ECO:0000313" key="6">
    <source>
        <dbReference type="EMBL" id="KGJ94428.1"/>
    </source>
</evidence>
<dbReference type="EC" id="3.5.1.94" evidence="5"/>
<evidence type="ECO:0000256" key="2">
    <source>
        <dbReference type="ARBA" id="ARBA00052718"/>
    </source>
</evidence>
<dbReference type="FunFam" id="3.40.50.880:FF:000030">
    <property type="entry name" value="Gamma-glutamyl-gamma-aminobutyrate hydrolase PuuD"/>
    <property type="match status" value="1"/>
</dbReference>
<dbReference type="InterPro" id="IPR011697">
    <property type="entry name" value="Peptidase_C26"/>
</dbReference>
<dbReference type="EMBL" id="JQED01000005">
    <property type="protein sequence ID" value="KGJ94428.1"/>
    <property type="molecule type" value="Genomic_DNA"/>
</dbReference>
<protein>
    <recommendedName>
        <fullName evidence="5">gamma-glutamyl-gamma-aminobutyrate hydrolase</fullName>
        <ecNumber evidence="5">3.5.1.94</ecNumber>
    </recommendedName>
</protein>
<evidence type="ECO:0000256" key="5">
    <source>
        <dbReference type="ARBA" id="ARBA00066788"/>
    </source>
</evidence>
<dbReference type="GO" id="GO:0006598">
    <property type="term" value="P:polyamine catabolic process"/>
    <property type="evidence" value="ECO:0007669"/>
    <property type="project" value="TreeGrafter"/>
</dbReference>
<dbReference type="Proteomes" id="UP000029843">
    <property type="component" value="Unassembled WGS sequence"/>
</dbReference>
<comment type="function">
    <text evidence="3">Involved in the breakdown of putrescine via hydrolysis of the gamma-glutamyl linkage of gamma-glutamyl-gamma-aminobutyrate.</text>
</comment>
<dbReference type="CDD" id="cd01745">
    <property type="entry name" value="GATase1_2"/>
    <property type="match status" value="1"/>
</dbReference>
<proteinExistence type="inferred from homology"/>
<comment type="catalytic activity">
    <reaction evidence="2">
        <text>4-(gamma-L-glutamylamino)butanoate + H2O = 4-aminobutanoate + L-glutamate</text>
        <dbReference type="Rhea" id="RHEA:19737"/>
        <dbReference type="ChEBI" id="CHEBI:15377"/>
        <dbReference type="ChEBI" id="CHEBI:29985"/>
        <dbReference type="ChEBI" id="CHEBI:58800"/>
        <dbReference type="ChEBI" id="CHEBI:59888"/>
        <dbReference type="EC" id="3.5.1.94"/>
    </reaction>
</comment>
<gene>
    <name evidence="6" type="ORF">ND2E_1617</name>
</gene>
<dbReference type="GO" id="GO:0033969">
    <property type="term" value="F:gamma-glutamyl-gamma-aminobutyrate hydrolase activity"/>
    <property type="evidence" value="ECO:0007669"/>
    <property type="project" value="UniProtKB-EC"/>
</dbReference>
<dbReference type="Pfam" id="PF07722">
    <property type="entry name" value="Peptidase_C26"/>
    <property type="match status" value="1"/>
</dbReference>
<dbReference type="PATRIC" id="fig|28229.4.peg.622"/>
<dbReference type="GO" id="GO:0005829">
    <property type="term" value="C:cytosol"/>
    <property type="evidence" value="ECO:0007669"/>
    <property type="project" value="TreeGrafter"/>
</dbReference>
<sequence>MMVSKSQKPIVGITCCSSLNGIHHQQVVGDKYIRALMAGSDVIPVLIPSFGEAMLEILPHLDGIYLTGSYSNMEPHHFGGTELAVEMPRDPSRDITNLTLLKKAVELKIPVLGICRGFQEMNVALGGTLHQQVFELDNMTEHREDKSLSMNEQYSLSHNLNLSETGILSTIMKGELIQQVNSLHGQGVDKLADSLRVEGTAPDGLIEAFSLADNASYYLGLQWHPEWKIAENPFYNEIFKSFGDACRKYKENEAYS</sequence>
<dbReference type="RefSeq" id="WP_223303522.1">
    <property type="nucleotide sequence ID" value="NZ_JQED01000005.1"/>
</dbReference>
<dbReference type="SUPFAM" id="SSF52317">
    <property type="entry name" value="Class I glutamine amidotransferase-like"/>
    <property type="match status" value="1"/>
</dbReference>
<evidence type="ECO:0000256" key="4">
    <source>
        <dbReference type="ARBA" id="ARBA00060634"/>
    </source>
</evidence>
<reference evidence="6 7" key="1">
    <citation type="submission" date="2014-08" db="EMBL/GenBank/DDBJ databases">
        <title>Genomic and Phenotypic Diversity of Colwellia psychrerythraea strains from Disparate Marine Basins.</title>
        <authorList>
            <person name="Techtmann S.M."/>
            <person name="Stelling S.C."/>
            <person name="Utturkar S.M."/>
            <person name="Alshibli N."/>
            <person name="Harris A."/>
            <person name="Brown S.D."/>
            <person name="Hazen T.C."/>
        </authorList>
    </citation>
    <scope>NUCLEOTIDE SEQUENCE [LARGE SCALE GENOMIC DNA]</scope>
    <source>
        <strain evidence="6 7">ND2E</strain>
    </source>
</reference>
<dbReference type="InterPro" id="IPR044668">
    <property type="entry name" value="PuuD-like"/>
</dbReference>
<comment type="caution">
    <text evidence="6">The sequence shown here is derived from an EMBL/GenBank/DDBJ whole genome shotgun (WGS) entry which is preliminary data.</text>
</comment>
<accession>A0A099KXN9</accession>
<dbReference type="InterPro" id="IPR029062">
    <property type="entry name" value="Class_I_gatase-like"/>
</dbReference>
<dbReference type="PROSITE" id="PS51273">
    <property type="entry name" value="GATASE_TYPE_1"/>
    <property type="match status" value="1"/>
</dbReference>
<dbReference type="AlphaFoldDB" id="A0A099KXN9"/>
<evidence type="ECO:0000313" key="7">
    <source>
        <dbReference type="Proteomes" id="UP000029843"/>
    </source>
</evidence>
<comment type="pathway">
    <text evidence="4">Amine and polyamine degradation; putrescine degradation; 4-aminobutanoate from putrescine: step 4/4.</text>
</comment>
<name>A0A099KXN9_COLPS</name>
<dbReference type="PANTHER" id="PTHR43235:SF1">
    <property type="entry name" value="GLUTAMINE AMIDOTRANSFERASE PB2B2.05-RELATED"/>
    <property type="match status" value="1"/>
</dbReference>
<comment type="similarity">
    <text evidence="1">Belongs to the peptidase C26 family.</text>
</comment>
<evidence type="ECO:0000256" key="3">
    <source>
        <dbReference type="ARBA" id="ARBA00055068"/>
    </source>
</evidence>
<dbReference type="PANTHER" id="PTHR43235">
    <property type="entry name" value="GLUTAMINE AMIDOTRANSFERASE PB2B2.05-RELATED"/>
    <property type="match status" value="1"/>
</dbReference>
<keyword evidence="6" id="KW-0378">Hydrolase</keyword>